<dbReference type="RefSeq" id="YP_010841969.1">
    <property type="nucleotide sequence ID" value="NC_079139.1"/>
</dbReference>
<proteinExistence type="predicted"/>
<protein>
    <submittedName>
        <fullName evidence="2">HTH-type transcriptional regulator</fullName>
    </submittedName>
</protein>
<dbReference type="InterPro" id="IPR001387">
    <property type="entry name" value="Cro/C1-type_HTH"/>
</dbReference>
<dbReference type="Proteomes" id="UP001321479">
    <property type="component" value="Segment"/>
</dbReference>
<dbReference type="InterPro" id="IPR010982">
    <property type="entry name" value="Lambda_DNA-bd_dom_sf"/>
</dbReference>
<evidence type="ECO:0000259" key="1">
    <source>
        <dbReference type="PROSITE" id="PS50943"/>
    </source>
</evidence>
<dbReference type="SUPFAM" id="SSF47413">
    <property type="entry name" value="lambda repressor-like DNA-binding domains"/>
    <property type="match status" value="1"/>
</dbReference>
<organism evidence="2 3">
    <name type="scientific">Cotonvirus japonicus</name>
    <dbReference type="NCBI Taxonomy" id="2811091"/>
    <lineage>
        <taxon>Viruses</taxon>
        <taxon>Varidnaviria</taxon>
        <taxon>Bamfordvirae</taxon>
        <taxon>Nucleocytoviricota</taxon>
        <taxon>Megaviricetes</taxon>
        <taxon>Imitervirales</taxon>
        <taxon>Mimiviridae</taxon>
        <taxon>Megamimivirinae</taxon>
        <taxon>Cotonvirus</taxon>
        <taxon>Cotonvirus japonicum</taxon>
    </lineage>
</organism>
<dbReference type="GeneID" id="80558566"/>
<feature type="domain" description="HTH cro/C1-type" evidence="1">
    <location>
        <begin position="162"/>
        <end position="220"/>
    </location>
</feature>
<reference evidence="2 3" key="1">
    <citation type="submission" date="2021-02" db="EMBL/GenBank/DDBJ databases">
        <title>Cotonvirus japonicus, which uses Golgi apparatus of host cells for its virion factory, phylogenetically links tailed tupanvirus and icosahedral mimivirus.</title>
        <authorList>
            <person name="Takahashi H."/>
            <person name="Fukaya S."/>
            <person name="Song C."/>
            <person name="Murata K."/>
            <person name="Takemura M."/>
        </authorList>
    </citation>
    <scope>NUCLEOTIDE SEQUENCE [LARGE SCALE GENOMIC DNA]</scope>
</reference>
<dbReference type="PROSITE" id="PS50943">
    <property type="entry name" value="HTH_CROC1"/>
    <property type="match status" value="1"/>
</dbReference>
<sequence>MNNLEQEIFDTDFVVELKPKHFVSPYSRDPNNVRLADFTDARIYDHQLREKTSLGSGWQIQRSTARKRYSKWLRTVRRKQGWENFRRAPIEVVQHVEDEYGNVYVIRKKINFNKRLPTETVLRKNAGKNRYTGNVQSKDKGVSVDDQDFRPRMFTPKMGREISALRNKLGLNQAELGTKLNIDANTVKSIETGNLVSFNSEDPLVRNMARILGVPSIRYQD</sequence>
<name>A0ABM7NTD9_9VIRU</name>
<dbReference type="EMBL" id="AP024483">
    <property type="protein sequence ID" value="BCS83361.1"/>
    <property type="molecule type" value="Genomic_DNA"/>
</dbReference>
<dbReference type="CDD" id="cd00093">
    <property type="entry name" value="HTH_XRE"/>
    <property type="match status" value="1"/>
</dbReference>
<evidence type="ECO:0000313" key="2">
    <source>
        <dbReference type="EMBL" id="BCS83361.1"/>
    </source>
</evidence>
<dbReference type="Gene3D" id="1.10.260.40">
    <property type="entry name" value="lambda repressor-like DNA-binding domains"/>
    <property type="match status" value="1"/>
</dbReference>
<keyword evidence="3" id="KW-1185">Reference proteome</keyword>
<accession>A0ABM7NTD9</accession>
<evidence type="ECO:0000313" key="3">
    <source>
        <dbReference type="Proteomes" id="UP001321479"/>
    </source>
</evidence>